<accession>A0A1V9Y868</accession>
<name>A0A1V9Y868_9STRA</name>
<reference evidence="2 3" key="1">
    <citation type="journal article" date="2014" name="Genome Biol. Evol.">
        <title>The secreted proteins of Achlya hypogyna and Thraustotheca clavata identify the ancestral oomycete secretome and reveal gene acquisitions by horizontal gene transfer.</title>
        <authorList>
            <person name="Misner I."/>
            <person name="Blouin N."/>
            <person name="Leonard G."/>
            <person name="Richards T.A."/>
            <person name="Lane C.E."/>
        </authorList>
    </citation>
    <scope>NUCLEOTIDE SEQUENCE [LARGE SCALE GENOMIC DNA]</scope>
    <source>
        <strain evidence="2 3">ATCC 34112</strain>
    </source>
</reference>
<feature type="region of interest" description="Disordered" evidence="1">
    <location>
        <begin position="322"/>
        <end position="347"/>
    </location>
</feature>
<dbReference type="OrthoDB" id="69177at2759"/>
<evidence type="ECO:0000313" key="2">
    <source>
        <dbReference type="EMBL" id="OQR81903.1"/>
    </source>
</evidence>
<feature type="region of interest" description="Disordered" evidence="1">
    <location>
        <begin position="1"/>
        <end position="20"/>
    </location>
</feature>
<dbReference type="AlphaFoldDB" id="A0A1V9Y868"/>
<keyword evidence="3" id="KW-1185">Reference proteome</keyword>
<organism evidence="2 3">
    <name type="scientific">Thraustotheca clavata</name>
    <dbReference type="NCBI Taxonomy" id="74557"/>
    <lineage>
        <taxon>Eukaryota</taxon>
        <taxon>Sar</taxon>
        <taxon>Stramenopiles</taxon>
        <taxon>Oomycota</taxon>
        <taxon>Saprolegniomycetes</taxon>
        <taxon>Saprolegniales</taxon>
        <taxon>Achlyaceae</taxon>
        <taxon>Thraustotheca</taxon>
    </lineage>
</organism>
<feature type="compositionally biased region" description="Acidic residues" evidence="1">
    <location>
        <begin position="325"/>
        <end position="347"/>
    </location>
</feature>
<comment type="caution">
    <text evidence="2">The sequence shown here is derived from an EMBL/GenBank/DDBJ whole genome shotgun (WGS) entry which is preliminary data.</text>
</comment>
<gene>
    <name evidence="2" type="ORF">THRCLA_11302</name>
</gene>
<dbReference type="EMBL" id="JNBS01004873">
    <property type="protein sequence ID" value="OQR81903.1"/>
    <property type="molecule type" value="Genomic_DNA"/>
</dbReference>
<evidence type="ECO:0000256" key="1">
    <source>
        <dbReference type="SAM" id="MobiDB-lite"/>
    </source>
</evidence>
<protein>
    <submittedName>
        <fullName evidence="2">Uncharacterized protein</fullName>
    </submittedName>
</protein>
<dbReference type="Proteomes" id="UP000243217">
    <property type="component" value="Unassembled WGS sequence"/>
</dbReference>
<sequence length="347" mass="38453">MPSKRQRTASPSKSSKKQAKEYDLGAEMKFKCFRNLLKELPSDSHQLLLDDCKTCFTCREVEDGENYSLGSTFFVRANEEASCGMEAIAKKIFELHTASMTYDAANSGAEWWTQHIDHRDNIGFHWDRDYGMEEDQELHVHPLVGTVTYLCVNAGPTVILDKKGTFEYGSSIEGPLTKCIISRPIAGKHITFDGELLHGAPSSLAFPEVDEEAEGLRVTFLVNVWVNHIPIQSERINADIAKTLKLTANAAESLNLCTNDTEKAIVETYPDNVKTKLHRWGITSAEDDFSIQVTLPVELHGAKVGSSVDCLLIKDSSIVVGTLSESDDDDEEETGDDEEAGDDSNEE</sequence>
<proteinExistence type="predicted"/>
<evidence type="ECO:0000313" key="3">
    <source>
        <dbReference type="Proteomes" id="UP000243217"/>
    </source>
</evidence>